<dbReference type="GO" id="GO:0004674">
    <property type="term" value="F:protein serine/threonine kinase activity"/>
    <property type="evidence" value="ECO:0007669"/>
    <property type="project" value="TreeGrafter"/>
</dbReference>
<dbReference type="InterPro" id="IPR011009">
    <property type="entry name" value="Kinase-like_dom_sf"/>
</dbReference>
<dbReference type="EMBL" id="SHMG01000006">
    <property type="protein sequence ID" value="TAA41494.1"/>
    <property type="molecule type" value="Genomic_DNA"/>
</dbReference>
<organism evidence="3 4">
    <name type="scientific">Pseudoxanthomonas winnipegensis</name>
    <dbReference type="NCBI Taxonomy" id="2480810"/>
    <lineage>
        <taxon>Bacteria</taxon>
        <taxon>Pseudomonadati</taxon>
        <taxon>Pseudomonadota</taxon>
        <taxon>Gammaproteobacteria</taxon>
        <taxon>Lysobacterales</taxon>
        <taxon>Lysobacteraceae</taxon>
        <taxon>Pseudoxanthomonas</taxon>
    </lineage>
</organism>
<dbReference type="PANTHER" id="PTHR44329:SF214">
    <property type="entry name" value="PROTEIN KINASE DOMAIN-CONTAINING PROTEIN"/>
    <property type="match status" value="1"/>
</dbReference>
<keyword evidence="1" id="KW-0812">Transmembrane</keyword>
<evidence type="ECO:0000256" key="1">
    <source>
        <dbReference type="SAM" id="Phobius"/>
    </source>
</evidence>
<evidence type="ECO:0000313" key="3">
    <source>
        <dbReference type="EMBL" id="TAA41494.1"/>
    </source>
</evidence>
<dbReference type="Gene3D" id="1.10.510.10">
    <property type="entry name" value="Transferase(Phosphotransferase) domain 1"/>
    <property type="match status" value="1"/>
</dbReference>
<gene>
    <name evidence="3" type="ORF">EA655_11150</name>
</gene>
<dbReference type="Proteomes" id="UP000294164">
    <property type="component" value="Unassembled WGS sequence"/>
</dbReference>
<feature type="domain" description="Protein kinase" evidence="2">
    <location>
        <begin position="13"/>
        <end position="314"/>
    </location>
</feature>
<name>A0A4Q8M4T4_9GAMM</name>
<protein>
    <recommendedName>
        <fullName evidence="2">Protein kinase domain-containing protein</fullName>
    </recommendedName>
</protein>
<dbReference type="OrthoDB" id="5782056at2"/>
<keyword evidence="1" id="KW-0472">Membrane</keyword>
<evidence type="ECO:0000259" key="2">
    <source>
        <dbReference type="PROSITE" id="PS50011"/>
    </source>
</evidence>
<dbReference type="AlphaFoldDB" id="A0A4Q8M4T4"/>
<dbReference type="PANTHER" id="PTHR44329">
    <property type="entry name" value="SERINE/THREONINE-PROTEIN KINASE TNNI3K-RELATED"/>
    <property type="match status" value="1"/>
</dbReference>
<evidence type="ECO:0000313" key="4">
    <source>
        <dbReference type="Proteomes" id="UP000294164"/>
    </source>
</evidence>
<accession>A0A4Q8M4T4</accession>
<comment type="caution">
    <text evidence="3">The sequence shown here is derived from an EMBL/GenBank/DDBJ whole genome shotgun (WGS) entry which is preliminary data.</text>
</comment>
<sequence length="643" mass="69994">MASQVLVGKSGPVRLGKLLGKGGEGAVYEVEGRPEVAAKVYLAPASSERSDKLLAMAALRTPALDQLTAWPLEVLRHSDGKVTGFVMANLRDSKDIHRLYSPKSRLADFPQADWRMVVRAALNTARAFAVLHQAGHLVGDVNHGGVRISPDATVRLIDTDSFQVSHQGRTFLCEVGVQDFTPPELQGKAFKQVTRTANHDNFGLAVLIFQMLMNGRHPFAGRYSGSGEMPIEKAIPEFRYAYSSNAAAMKMQPPPLTPPAAAASPEVAGLWERAFGSGGAKPGGRPTAQEWVQALTKLESGFVRCSQRSSHFYFGGYGSCPWCPIERAGIALFGGTAAVIKKLGPGQFNLESVWRDITSATLPPLASMPQPTVVPASQSVAAVGLRRRAWRNMGWAVGLAILVLGVVLNAPAFLLWAGLGFGMGAWVNSRGRADVTPITARYQQAKTHYEGLKARWTQEQSDTQLQLKQQQLRPLRDELLGLSAERERRYAVLMNNRQRHALNAYLDQFEIEKATIPGIGAAKKAMLESFGVETAADVVRSNVLQVPGFGPALTDRLLKWRQKLEGQFRFNPAAAIDPRQVADLDRTIMSRRSQLEAELTTGRMTVLQLRQAALTRRQALESAMQDAARLYSQAAADAKAVGG</sequence>
<reference evidence="3 4" key="1">
    <citation type="submission" date="2019-02" db="EMBL/GenBank/DDBJ databases">
        <title>WGS of Pseudoxanthomonas species novum from clinical isolates.</title>
        <authorList>
            <person name="Bernier A.-M."/>
            <person name="Bernard K."/>
            <person name="Vachon A."/>
        </authorList>
    </citation>
    <scope>NUCLEOTIDE SEQUENCE [LARGE SCALE GENOMIC DNA]</scope>
    <source>
        <strain evidence="3 4">NML130969</strain>
    </source>
</reference>
<dbReference type="SUPFAM" id="SSF56112">
    <property type="entry name" value="Protein kinase-like (PK-like)"/>
    <property type="match status" value="1"/>
</dbReference>
<dbReference type="GO" id="GO:0005524">
    <property type="term" value="F:ATP binding"/>
    <property type="evidence" value="ECO:0007669"/>
    <property type="project" value="InterPro"/>
</dbReference>
<feature type="transmembrane region" description="Helical" evidence="1">
    <location>
        <begin position="395"/>
        <end position="419"/>
    </location>
</feature>
<dbReference type="InterPro" id="IPR051681">
    <property type="entry name" value="Ser/Thr_Kinases-Pseudokinases"/>
</dbReference>
<dbReference type="InterPro" id="IPR000719">
    <property type="entry name" value="Prot_kinase_dom"/>
</dbReference>
<keyword evidence="1" id="KW-1133">Transmembrane helix</keyword>
<proteinExistence type="predicted"/>
<dbReference type="PROSITE" id="PS50011">
    <property type="entry name" value="PROTEIN_KINASE_DOM"/>
    <property type="match status" value="1"/>
</dbReference>